<evidence type="ECO:0000313" key="7">
    <source>
        <dbReference type="Proteomes" id="UP000298030"/>
    </source>
</evidence>
<dbReference type="PANTHER" id="PTHR33337:SF44">
    <property type="entry name" value="DUF636 DOMAIN PROTEIN (AFU_ORTHOLOGUE AFUA_1G09754)"/>
    <property type="match status" value="1"/>
</dbReference>
<organism evidence="6 7">
    <name type="scientific">Coprinellus micaceus</name>
    <name type="common">Glistening ink-cap mushroom</name>
    <name type="synonym">Coprinus micaceus</name>
    <dbReference type="NCBI Taxonomy" id="71717"/>
    <lineage>
        <taxon>Eukaryota</taxon>
        <taxon>Fungi</taxon>
        <taxon>Dikarya</taxon>
        <taxon>Basidiomycota</taxon>
        <taxon>Agaricomycotina</taxon>
        <taxon>Agaricomycetes</taxon>
        <taxon>Agaricomycetidae</taxon>
        <taxon>Agaricales</taxon>
        <taxon>Agaricineae</taxon>
        <taxon>Psathyrellaceae</taxon>
        <taxon>Coprinellus</taxon>
    </lineage>
</organism>
<name>A0A4Y7SND1_COPMI</name>
<dbReference type="AlphaFoldDB" id="A0A4Y7SND1"/>
<keyword evidence="4" id="KW-0456">Lyase</keyword>
<accession>A0A4Y7SND1</accession>
<dbReference type="OrthoDB" id="5422068at2759"/>
<dbReference type="PROSITE" id="PS51891">
    <property type="entry name" value="CENP_V_GFA"/>
    <property type="match status" value="1"/>
</dbReference>
<dbReference type="InterPro" id="IPR011057">
    <property type="entry name" value="Mss4-like_sf"/>
</dbReference>
<dbReference type="Gene3D" id="3.90.1590.10">
    <property type="entry name" value="glutathione-dependent formaldehyde- activating enzyme (gfa)"/>
    <property type="match status" value="2"/>
</dbReference>
<evidence type="ECO:0000256" key="4">
    <source>
        <dbReference type="ARBA" id="ARBA00023239"/>
    </source>
</evidence>
<keyword evidence="7" id="KW-1185">Reference proteome</keyword>
<keyword evidence="2" id="KW-0479">Metal-binding</keyword>
<dbReference type="GO" id="GO:0016846">
    <property type="term" value="F:carbon-sulfur lyase activity"/>
    <property type="evidence" value="ECO:0007669"/>
    <property type="project" value="InterPro"/>
</dbReference>
<evidence type="ECO:0000256" key="3">
    <source>
        <dbReference type="ARBA" id="ARBA00022833"/>
    </source>
</evidence>
<dbReference type="Pfam" id="PF04828">
    <property type="entry name" value="GFA"/>
    <property type="match status" value="1"/>
</dbReference>
<dbReference type="PANTHER" id="PTHR33337">
    <property type="entry name" value="GFA DOMAIN-CONTAINING PROTEIN"/>
    <property type="match status" value="1"/>
</dbReference>
<dbReference type="GO" id="GO:0046872">
    <property type="term" value="F:metal ion binding"/>
    <property type="evidence" value="ECO:0007669"/>
    <property type="project" value="UniProtKB-KW"/>
</dbReference>
<feature type="domain" description="CENP-V/GFA" evidence="5">
    <location>
        <begin position="46"/>
        <end position="175"/>
    </location>
</feature>
<comment type="similarity">
    <text evidence="1">Belongs to the Gfa family.</text>
</comment>
<proteinExistence type="inferred from homology"/>
<dbReference type="SUPFAM" id="SSF51316">
    <property type="entry name" value="Mss4-like"/>
    <property type="match status" value="2"/>
</dbReference>
<protein>
    <recommendedName>
        <fullName evidence="5">CENP-V/GFA domain-containing protein</fullName>
    </recommendedName>
</protein>
<dbReference type="STRING" id="71717.A0A4Y7SND1"/>
<evidence type="ECO:0000313" key="6">
    <source>
        <dbReference type="EMBL" id="TEB23355.1"/>
    </source>
</evidence>
<evidence type="ECO:0000256" key="1">
    <source>
        <dbReference type="ARBA" id="ARBA00005495"/>
    </source>
</evidence>
<dbReference type="EMBL" id="QPFP01000079">
    <property type="protein sequence ID" value="TEB23355.1"/>
    <property type="molecule type" value="Genomic_DNA"/>
</dbReference>
<keyword evidence="3" id="KW-0862">Zinc</keyword>
<sequence>MPDQHFQSATRSPIFLFNTPTTPPKPDRRASSLNLTDVVVDGELTYCRATCHCRRCDFRVVFRSKSIPIPSYFCNCSSCRHNTGQMAFITARIVGEPLDAEVDKPYRVDILQSYRPKERVGVERYFCPTCSANMLVRIDVSKEEEAVKNDEPMDCALGRNRSGELTDENRAVGWEWRVAGGALRVSDGIIEPKYHLNLASTMDGGFADHMKGPGSAVLPLPWRSPLLPQQQPKELPGYCHCRSIEFVLSRPGEAAKRPRAPFPDLIYPVDVTLRAKQQNPQDVKWWLSAPHSPGDPTRYLAGYCACDFCRSTSASDIQSWGFIALAHLRELHQKPGEESMELFCEHLRPKGLKQYVSSPGRYREFCGTCGATAFWWHAGRPEVVVGSIGLLDANMDGVRAEHWFLWHRDRVGFVEASPNQAMAKSLQAGMRVWDE</sequence>
<gene>
    <name evidence="6" type="ORF">FA13DRAFT_1740117</name>
</gene>
<dbReference type="InterPro" id="IPR006913">
    <property type="entry name" value="CENP-V/GFA"/>
</dbReference>
<evidence type="ECO:0000259" key="5">
    <source>
        <dbReference type="PROSITE" id="PS51891"/>
    </source>
</evidence>
<reference evidence="6 7" key="1">
    <citation type="journal article" date="2019" name="Nat. Ecol. Evol.">
        <title>Megaphylogeny resolves global patterns of mushroom evolution.</title>
        <authorList>
            <person name="Varga T."/>
            <person name="Krizsan K."/>
            <person name="Foldi C."/>
            <person name="Dima B."/>
            <person name="Sanchez-Garcia M."/>
            <person name="Sanchez-Ramirez S."/>
            <person name="Szollosi G.J."/>
            <person name="Szarkandi J.G."/>
            <person name="Papp V."/>
            <person name="Albert L."/>
            <person name="Andreopoulos W."/>
            <person name="Angelini C."/>
            <person name="Antonin V."/>
            <person name="Barry K.W."/>
            <person name="Bougher N.L."/>
            <person name="Buchanan P."/>
            <person name="Buyck B."/>
            <person name="Bense V."/>
            <person name="Catcheside P."/>
            <person name="Chovatia M."/>
            <person name="Cooper J."/>
            <person name="Damon W."/>
            <person name="Desjardin D."/>
            <person name="Finy P."/>
            <person name="Geml J."/>
            <person name="Haridas S."/>
            <person name="Hughes K."/>
            <person name="Justo A."/>
            <person name="Karasinski D."/>
            <person name="Kautmanova I."/>
            <person name="Kiss B."/>
            <person name="Kocsube S."/>
            <person name="Kotiranta H."/>
            <person name="LaButti K.M."/>
            <person name="Lechner B.E."/>
            <person name="Liimatainen K."/>
            <person name="Lipzen A."/>
            <person name="Lukacs Z."/>
            <person name="Mihaltcheva S."/>
            <person name="Morgado L.N."/>
            <person name="Niskanen T."/>
            <person name="Noordeloos M.E."/>
            <person name="Ohm R.A."/>
            <person name="Ortiz-Santana B."/>
            <person name="Ovrebo C."/>
            <person name="Racz N."/>
            <person name="Riley R."/>
            <person name="Savchenko A."/>
            <person name="Shiryaev A."/>
            <person name="Soop K."/>
            <person name="Spirin V."/>
            <person name="Szebenyi C."/>
            <person name="Tomsovsky M."/>
            <person name="Tulloss R.E."/>
            <person name="Uehling J."/>
            <person name="Grigoriev I.V."/>
            <person name="Vagvolgyi C."/>
            <person name="Papp T."/>
            <person name="Martin F.M."/>
            <person name="Miettinen O."/>
            <person name="Hibbett D.S."/>
            <person name="Nagy L.G."/>
        </authorList>
    </citation>
    <scope>NUCLEOTIDE SEQUENCE [LARGE SCALE GENOMIC DNA]</scope>
    <source>
        <strain evidence="6 7">FP101781</strain>
    </source>
</reference>
<evidence type="ECO:0000256" key="2">
    <source>
        <dbReference type="ARBA" id="ARBA00022723"/>
    </source>
</evidence>
<dbReference type="Proteomes" id="UP000298030">
    <property type="component" value="Unassembled WGS sequence"/>
</dbReference>
<comment type="caution">
    <text evidence="6">The sequence shown here is derived from an EMBL/GenBank/DDBJ whole genome shotgun (WGS) entry which is preliminary data.</text>
</comment>